<feature type="compositionally biased region" description="Gly residues" evidence="1">
    <location>
        <begin position="93"/>
        <end position="107"/>
    </location>
</feature>
<gene>
    <name evidence="2" type="ORF">BaRGS_00020084</name>
</gene>
<evidence type="ECO:0000256" key="1">
    <source>
        <dbReference type="SAM" id="MobiDB-lite"/>
    </source>
</evidence>
<comment type="caution">
    <text evidence="2">The sequence shown here is derived from an EMBL/GenBank/DDBJ whole genome shotgun (WGS) entry which is preliminary data.</text>
</comment>
<feature type="region of interest" description="Disordered" evidence="1">
    <location>
        <begin position="202"/>
        <end position="258"/>
    </location>
</feature>
<protein>
    <submittedName>
        <fullName evidence="2">Uncharacterized protein</fullName>
    </submittedName>
</protein>
<dbReference type="EMBL" id="JACVVK020000148">
    <property type="protein sequence ID" value="KAK7488631.1"/>
    <property type="molecule type" value="Genomic_DNA"/>
</dbReference>
<proteinExistence type="predicted"/>
<reference evidence="2 3" key="1">
    <citation type="journal article" date="2023" name="Sci. Data">
        <title>Genome assembly of the Korean intertidal mud-creeper Batillaria attramentaria.</title>
        <authorList>
            <person name="Patra A.K."/>
            <person name="Ho P.T."/>
            <person name="Jun S."/>
            <person name="Lee S.J."/>
            <person name="Kim Y."/>
            <person name="Won Y.J."/>
        </authorList>
    </citation>
    <scope>NUCLEOTIDE SEQUENCE [LARGE SCALE GENOMIC DNA]</scope>
    <source>
        <strain evidence="2">Wonlab-2016</strain>
    </source>
</reference>
<evidence type="ECO:0000313" key="3">
    <source>
        <dbReference type="Proteomes" id="UP001519460"/>
    </source>
</evidence>
<feature type="compositionally biased region" description="Basic and acidic residues" evidence="1">
    <location>
        <begin position="61"/>
        <end position="74"/>
    </location>
</feature>
<feature type="region of interest" description="Disordered" evidence="1">
    <location>
        <begin position="56"/>
        <end position="109"/>
    </location>
</feature>
<organism evidence="2 3">
    <name type="scientific">Batillaria attramentaria</name>
    <dbReference type="NCBI Taxonomy" id="370345"/>
    <lineage>
        <taxon>Eukaryota</taxon>
        <taxon>Metazoa</taxon>
        <taxon>Spiralia</taxon>
        <taxon>Lophotrochozoa</taxon>
        <taxon>Mollusca</taxon>
        <taxon>Gastropoda</taxon>
        <taxon>Caenogastropoda</taxon>
        <taxon>Sorbeoconcha</taxon>
        <taxon>Cerithioidea</taxon>
        <taxon>Batillariidae</taxon>
        <taxon>Batillaria</taxon>
    </lineage>
</organism>
<dbReference type="Proteomes" id="UP001519460">
    <property type="component" value="Unassembled WGS sequence"/>
</dbReference>
<keyword evidence="3" id="KW-1185">Reference proteome</keyword>
<accession>A0ABD0KNY1</accession>
<dbReference type="AlphaFoldDB" id="A0ABD0KNY1"/>
<name>A0ABD0KNY1_9CAEN</name>
<feature type="compositionally biased region" description="Basic and acidic residues" evidence="1">
    <location>
        <begin position="202"/>
        <end position="214"/>
    </location>
</feature>
<feature type="compositionally biased region" description="Basic residues" evidence="1">
    <location>
        <begin position="244"/>
        <end position="258"/>
    </location>
</feature>
<sequence>MMDEKKVAVVAKSVTAHVNKMLFTVPPTALRQCAVRNARSCPASAAMYVNSKNCQPTTTRRLRESERSANKDVRGFLTSGGRSADDLSASGPQGSGQGPGAASGKGATGEEGRISLAEGFGGCLNSVPLGLSTGDQLETYPLFVWCSWLAADFTLAPQSDRPPVEEGTALATGVSIEGEFALPNYSFAANVLVDTALRRHVQREESETEREGQGKGRLSFWATRESQPQSLPPAGKQGEEKSVHAKKATTKRRTSPRD</sequence>
<evidence type="ECO:0000313" key="2">
    <source>
        <dbReference type="EMBL" id="KAK7488631.1"/>
    </source>
</evidence>